<evidence type="ECO:0000256" key="4">
    <source>
        <dbReference type="HAMAP-Rule" id="MF_00712"/>
    </source>
</evidence>
<dbReference type="HAMAP" id="MF_00712">
    <property type="entry name" value="GcvPA"/>
    <property type="match status" value="1"/>
</dbReference>
<sequence length="473" mass="52322">MIESSHLPGSLYYFILKSRGVVMTEQHRYLPATEADRTEMLKTIGVESINDLFSDIPVTTRATHEKKIDLAEPLSELELIKHMHSLSELNKTASSSPYFLGAGTYDHFVPSVVNHVTLKSEFMTAYTPYQPEASQGELQALFEFQTMICELTGMDVSNSSLYDGFTSLGEACNLATAVTKKQTILLSDALHPQAKEVVDTYAFGMEYKIETIGLKQEITDLDQLKSVLNEQTAAVVVQYPNFFGSVEDLKEIKEILTASNALLIVVANPLALAKLEAPGNIGADIVVGDMQPLGLPMSYGGPHCGYFTVKSKYMRKVPSRIVGETVDIEGKRGFVMTLQTREQHIRREKATSNMSSNQALNALASSVFMSALGKVGVQEMAQQNIDKTHYLASKLKEAGFELFNHSAFFNEFVVKLSKPVSQVNNLLFKKGFIGGYDVSALINVEYAMLLCATEKRTKDEMDQFVKALVEVVK</sequence>
<evidence type="ECO:0000313" key="6">
    <source>
        <dbReference type="EMBL" id="SFK09631.1"/>
    </source>
</evidence>
<reference evidence="7" key="1">
    <citation type="submission" date="2016-10" db="EMBL/GenBank/DDBJ databases">
        <authorList>
            <person name="Varghese N."/>
            <person name="Submissions S."/>
        </authorList>
    </citation>
    <scope>NUCLEOTIDE SEQUENCE [LARGE SCALE GENOMIC DNA]</scope>
    <source>
        <strain evidence="7">DSM 16108</strain>
    </source>
</reference>
<evidence type="ECO:0000259" key="5">
    <source>
        <dbReference type="Pfam" id="PF02347"/>
    </source>
</evidence>
<keyword evidence="2 4" id="KW-0560">Oxidoreductase</keyword>
<accession>A0A1I3WT54</accession>
<dbReference type="AlphaFoldDB" id="A0A1I3WT54"/>
<dbReference type="InterPro" id="IPR023010">
    <property type="entry name" value="GcvPA"/>
</dbReference>
<dbReference type="Proteomes" id="UP000199589">
    <property type="component" value="Unassembled WGS sequence"/>
</dbReference>
<dbReference type="PANTHER" id="PTHR42806">
    <property type="entry name" value="GLYCINE CLEAVAGE SYSTEM P-PROTEIN"/>
    <property type="match status" value="1"/>
</dbReference>
<dbReference type="GO" id="GO:0019464">
    <property type="term" value="P:glycine decarboxylation via glycine cleavage system"/>
    <property type="evidence" value="ECO:0007669"/>
    <property type="project" value="UniProtKB-UniRule"/>
</dbReference>
<dbReference type="NCBIfam" id="NF001696">
    <property type="entry name" value="PRK00451.1"/>
    <property type="match status" value="1"/>
</dbReference>
<dbReference type="EMBL" id="FOSJ01000009">
    <property type="protein sequence ID" value="SFK09631.1"/>
    <property type="molecule type" value="Genomic_DNA"/>
</dbReference>
<dbReference type="GO" id="GO:0004375">
    <property type="term" value="F:glycine dehydrogenase (decarboxylating) activity"/>
    <property type="evidence" value="ECO:0007669"/>
    <property type="project" value="UniProtKB-EC"/>
</dbReference>
<dbReference type="STRING" id="258723.GCA_900169305_00783"/>
<protein>
    <recommendedName>
        <fullName evidence="4">Probable glycine dehydrogenase (decarboxylating) subunit 1</fullName>
        <ecNumber evidence="4">1.4.4.2</ecNumber>
    </recommendedName>
    <alternativeName>
        <fullName evidence="4">Glycine cleavage system P-protein subunit 1</fullName>
    </alternativeName>
    <alternativeName>
        <fullName evidence="4">Glycine decarboxylase subunit 1</fullName>
    </alternativeName>
    <alternativeName>
        <fullName evidence="4">Glycine dehydrogenase (aminomethyl-transferring) subunit 1</fullName>
    </alternativeName>
</protein>
<dbReference type="InterPro" id="IPR049315">
    <property type="entry name" value="GDC-P_N"/>
</dbReference>
<dbReference type="Pfam" id="PF02347">
    <property type="entry name" value="GDC-P"/>
    <property type="match status" value="1"/>
</dbReference>
<dbReference type="InterPro" id="IPR015422">
    <property type="entry name" value="PyrdxlP-dep_Trfase_small"/>
</dbReference>
<comment type="similarity">
    <text evidence="4">Belongs to the GcvP family. N-terminal subunit subfamily.</text>
</comment>
<dbReference type="InterPro" id="IPR015424">
    <property type="entry name" value="PyrdxlP-dep_Trfase"/>
</dbReference>
<organism evidence="6 7">
    <name type="scientific">Marinilactibacillus piezotolerans</name>
    <dbReference type="NCBI Taxonomy" id="258723"/>
    <lineage>
        <taxon>Bacteria</taxon>
        <taxon>Bacillati</taxon>
        <taxon>Bacillota</taxon>
        <taxon>Bacilli</taxon>
        <taxon>Lactobacillales</taxon>
        <taxon>Carnobacteriaceae</taxon>
        <taxon>Marinilactibacillus</taxon>
    </lineage>
</organism>
<name>A0A1I3WT54_9LACT</name>
<dbReference type="CDD" id="cd00613">
    <property type="entry name" value="GDC-P"/>
    <property type="match status" value="1"/>
</dbReference>
<dbReference type="InterPro" id="IPR020581">
    <property type="entry name" value="GDC_P"/>
</dbReference>
<keyword evidence="7" id="KW-1185">Reference proteome</keyword>
<dbReference type="PIRSF" id="PIRSF006815">
    <property type="entry name" value="GcvPA"/>
    <property type="match status" value="1"/>
</dbReference>
<dbReference type="Gene3D" id="3.90.1150.10">
    <property type="entry name" value="Aspartate Aminotransferase, domain 1"/>
    <property type="match status" value="1"/>
</dbReference>
<dbReference type="SUPFAM" id="SSF53383">
    <property type="entry name" value="PLP-dependent transferases"/>
    <property type="match status" value="1"/>
</dbReference>
<comment type="subunit">
    <text evidence="4">The glycine cleavage system is composed of four proteins: P, T, L and H. In this organism, the P 'protein' is a heterodimer of two subunits.</text>
</comment>
<evidence type="ECO:0000256" key="3">
    <source>
        <dbReference type="ARBA" id="ARBA00049026"/>
    </source>
</evidence>
<evidence type="ECO:0000256" key="2">
    <source>
        <dbReference type="ARBA" id="ARBA00023002"/>
    </source>
</evidence>
<proteinExistence type="inferred from homology"/>
<dbReference type="GO" id="GO:0009116">
    <property type="term" value="P:nucleoside metabolic process"/>
    <property type="evidence" value="ECO:0007669"/>
    <property type="project" value="InterPro"/>
</dbReference>
<dbReference type="PANTHER" id="PTHR42806:SF1">
    <property type="entry name" value="GLYCINE DEHYDROGENASE (DECARBOXYLATING)"/>
    <property type="match status" value="1"/>
</dbReference>
<dbReference type="EC" id="1.4.4.2" evidence="4"/>
<gene>
    <name evidence="4" type="primary">gcvPA</name>
    <name evidence="6" type="ORF">SAMN04488569_100953</name>
</gene>
<comment type="catalytic activity">
    <reaction evidence="3 4">
        <text>N(6)-[(R)-lipoyl]-L-lysyl-[glycine-cleavage complex H protein] + glycine + H(+) = N(6)-[(R)-S(8)-aminomethyldihydrolipoyl]-L-lysyl-[glycine-cleavage complex H protein] + CO2</text>
        <dbReference type="Rhea" id="RHEA:24304"/>
        <dbReference type="Rhea" id="RHEA-COMP:10494"/>
        <dbReference type="Rhea" id="RHEA-COMP:10495"/>
        <dbReference type="ChEBI" id="CHEBI:15378"/>
        <dbReference type="ChEBI" id="CHEBI:16526"/>
        <dbReference type="ChEBI" id="CHEBI:57305"/>
        <dbReference type="ChEBI" id="CHEBI:83099"/>
        <dbReference type="ChEBI" id="CHEBI:83143"/>
        <dbReference type="EC" id="1.4.4.2"/>
    </reaction>
</comment>
<comment type="function">
    <text evidence="1 4">The glycine cleavage system catalyzes the degradation of glycine. The P protein binds the alpha-amino group of glycine through its pyridoxal phosphate cofactor; CO(2) is released and the remaining methylamine moiety is then transferred to the lipoamide cofactor of the H protein.</text>
</comment>
<feature type="domain" description="Glycine cleavage system P-protein N-terminal" evidence="5">
    <location>
        <begin position="27"/>
        <end position="467"/>
    </location>
</feature>
<evidence type="ECO:0000256" key="1">
    <source>
        <dbReference type="ARBA" id="ARBA00003788"/>
    </source>
</evidence>
<dbReference type="Gene3D" id="3.40.640.10">
    <property type="entry name" value="Type I PLP-dependent aspartate aminotransferase-like (Major domain)"/>
    <property type="match status" value="1"/>
</dbReference>
<dbReference type="InterPro" id="IPR015421">
    <property type="entry name" value="PyrdxlP-dep_Trfase_major"/>
</dbReference>
<evidence type="ECO:0000313" key="7">
    <source>
        <dbReference type="Proteomes" id="UP000199589"/>
    </source>
</evidence>